<dbReference type="InterPro" id="IPR002328">
    <property type="entry name" value="ADH_Zn_CS"/>
</dbReference>
<dbReference type="PROSITE" id="PS00059">
    <property type="entry name" value="ADH_ZINC"/>
    <property type="match status" value="1"/>
</dbReference>
<evidence type="ECO:0000256" key="4">
    <source>
        <dbReference type="ARBA" id="ARBA00022833"/>
    </source>
</evidence>
<dbReference type="InterPro" id="IPR013154">
    <property type="entry name" value="ADH-like_N"/>
</dbReference>
<proteinExistence type="inferred from homology"/>
<keyword evidence="3 6" id="KW-0479">Metal-binding</keyword>
<dbReference type="Gene3D" id="3.40.50.720">
    <property type="entry name" value="NAD(P)-binding Rossmann-like Domain"/>
    <property type="match status" value="1"/>
</dbReference>
<evidence type="ECO:0000313" key="9">
    <source>
        <dbReference type="Proteomes" id="UP001465976"/>
    </source>
</evidence>
<comment type="cofactor">
    <cofactor evidence="1 6">
        <name>Zn(2+)</name>
        <dbReference type="ChEBI" id="CHEBI:29105"/>
    </cofactor>
</comment>
<dbReference type="Proteomes" id="UP001465976">
    <property type="component" value="Unassembled WGS sequence"/>
</dbReference>
<dbReference type="PANTHER" id="PTHR42940">
    <property type="entry name" value="ALCOHOL DEHYDROGENASE 1-RELATED"/>
    <property type="match status" value="1"/>
</dbReference>
<feature type="domain" description="Enoyl reductase (ER)" evidence="7">
    <location>
        <begin position="20"/>
        <end position="346"/>
    </location>
</feature>
<evidence type="ECO:0000256" key="2">
    <source>
        <dbReference type="ARBA" id="ARBA00008072"/>
    </source>
</evidence>
<evidence type="ECO:0000256" key="6">
    <source>
        <dbReference type="RuleBase" id="RU361277"/>
    </source>
</evidence>
<keyword evidence="9" id="KW-1185">Reference proteome</keyword>
<evidence type="ECO:0000256" key="1">
    <source>
        <dbReference type="ARBA" id="ARBA00001947"/>
    </source>
</evidence>
<dbReference type="InterPro" id="IPR020843">
    <property type="entry name" value="ER"/>
</dbReference>
<evidence type="ECO:0000256" key="3">
    <source>
        <dbReference type="ARBA" id="ARBA00022723"/>
    </source>
</evidence>
<dbReference type="SUPFAM" id="SSF50129">
    <property type="entry name" value="GroES-like"/>
    <property type="match status" value="1"/>
</dbReference>
<dbReference type="EMBL" id="JBAHYK010000332">
    <property type="protein sequence ID" value="KAL0575144.1"/>
    <property type="molecule type" value="Genomic_DNA"/>
</dbReference>
<accession>A0ABR3FIF5</accession>
<keyword evidence="5" id="KW-0560">Oxidoreductase</keyword>
<evidence type="ECO:0000256" key="5">
    <source>
        <dbReference type="ARBA" id="ARBA00023002"/>
    </source>
</evidence>
<sequence>MSHHSTNVPSTMFAGLYEPGKYDLVIERHHPVPRPGKGEVLLKVVASGVCHTDVLLLSGVALDTRKYILGHEICGTPVELGEGVDHRVAKKGQLYSVFDYAPCVTAVAGFPAGLNGTGVGQDGGYAPYVVVDHKQLLEVPEGVPAPAAAIASDAGITAHHAVHETAGIKHGSNARVLIFGIGGVGHLALQYAKYYGATVYVCDNKPEARELALELGAVEAFDLIDIDQKIKEGFTVDITIDFVANSLTFGYALGALAGTASTFPSSAKLVLVGVSSETFTASEFSLIAANVHILTSLYGSHEDGKKVLELFAKGAVRPVIKTEPLEDVRKVINELRASQYVGRKVLIPK</sequence>
<dbReference type="PANTHER" id="PTHR42940:SF8">
    <property type="entry name" value="VACUOLAR PROTEIN SORTING-ASSOCIATED PROTEIN 11"/>
    <property type="match status" value="1"/>
</dbReference>
<dbReference type="Pfam" id="PF00107">
    <property type="entry name" value="ADH_zinc_N"/>
    <property type="match status" value="1"/>
</dbReference>
<name>A0ABR3FIF5_9AGAR</name>
<organism evidence="8 9">
    <name type="scientific">Marasmius crinis-equi</name>
    <dbReference type="NCBI Taxonomy" id="585013"/>
    <lineage>
        <taxon>Eukaryota</taxon>
        <taxon>Fungi</taxon>
        <taxon>Dikarya</taxon>
        <taxon>Basidiomycota</taxon>
        <taxon>Agaricomycotina</taxon>
        <taxon>Agaricomycetes</taxon>
        <taxon>Agaricomycetidae</taxon>
        <taxon>Agaricales</taxon>
        <taxon>Marasmiineae</taxon>
        <taxon>Marasmiaceae</taxon>
        <taxon>Marasmius</taxon>
    </lineage>
</organism>
<dbReference type="Gene3D" id="3.90.180.10">
    <property type="entry name" value="Medium-chain alcohol dehydrogenases, catalytic domain"/>
    <property type="match status" value="1"/>
</dbReference>
<protein>
    <recommendedName>
        <fullName evidence="7">Enoyl reductase (ER) domain-containing protein</fullName>
    </recommendedName>
</protein>
<comment type="caution">
    <text evidence="8">The sequence shown here is derived from an EMBL/GenBank/DDBJ whole genome shotgun (WGS) entry which is preliminary data.</text>
</comment>
<gene>
    <name evidence="8" type="ORF">V5O48_006821</name>
</gene>
<dbReference type="SMART" id="SM00829">
    <property type="entry name" value="PKS_ER"/>
    <property type="match status" value="1"/>
</dbReference>
<dbReference type="Pfam" id="PF08240">
    <property type="entry name" value="ADH_N"/>
    <property type="match status" value="1"/>
</dbReference>
<keyword evidence="4 6" id="KW-0862">Zinc</keyword>
<dbReference type="InterPro" id="IPR013149">
    <property type="entry name" value="ADH-like_C"/>
</dbReference>
<reference evidence="8 9" key="1">
    <citation type="submission" date="2024-02" db="EMBL/GenBank/DDBJ databases">
        <title>A draft genome for the cacao thread blight pathogen Marasmius crinis-equi.</title>
        <authorList>
            <person name="Cohen S.P."/>
            <person name="Baruah I.K."/>
            <person name="Amoako-Attah I."/>
            <person name="Bukari Y."/>
            <person name="Meinhardt L.W."/>
            <person name="Bailey B.A."/>
        </authorList>
    </citation>
    <scope>NUCLEOTIDE SEQUENCE [LARGE SCALE GENOMIC DNA]</scope>
    <source>
        <strain evidence="8 9">GH-76</strain>
    </source>
</reference>
<comment type="similarity">
    <text evidence="2 6">Belongs to the zinc-containing alcohol dehydrogenase family.</text>
</comment>
<dbReference type="InterPro" id="IPR011032">
    <property type="entry name" value="GroES-like_sf"/>
</dbReference>
<dbReference type="InterPro" id="IPR036291">
    <property type="entry name" value="NAD(P)-bd_dom_sf"/>
</dbReference>
<dbReference type="SUPFAM" id="SSF51735">
    <property type="entry name" value="NAD(P)-binding Rossmann-fold domains"/>
    <property type="match status" value="1"/>
</dbReference>
<evidence type="ECO:0000259" key="7">
    <source>
        <dbReference type="SMART" id="SM00829"/>
    </source>
</evidence>
<evidence type="ECO:0000313" key="8">
    <source>
        <dbReference type="EMBL" id="KAL0575144.1"/>
    </source>
</evidence>